<protein>
    <recommendedName>
        <fullName evidence="4">CsbD-like domain-containing protein</fullName>
    </recommendedName>
</protein>
<dbReference type="Pfam" id="PF05532">
    <property type="entry name" value="CsbD"/>
    <property type="match status" value="1"/>
</dbReference>
<feature type="compositionally biased region" description="Polar residues" evidence="3">
    <location>
        <begin position="1"/>
        <end position="11"/>
    </location>
</feature>
<feature type="domain" description="CsbD-like" evidence="4">
    <location>
        <begin position="3"/>
        <end position="53"/>
    </location>
</feature>
<dbReference type="Gene3D" id="1.10.1470.10">
    <property type="entry name" value="YjbJ"/>
    <property type="match status" value="1"/>
</dbReference>
<keyword evidence="6" id="KW-1185">Reference proteome</keyword>
<reference evidence="5 6" key="1">
    <citation type="submission" date="2018-11" db="EMBL/GenBank/DDBJ databases">
        <title>Complete genome sequence of Nocardioides baekrokdamisoli strain KCTC 39748.</title>
        <authorList>
            <person name="Kang S.W."/>
            <person name="Lee K.C."/>
            <person name="Kim K.K."/>
            <person name="Kim J.S."/>
            <person name="Kim D.S."/>
            <person name="Ko S.H."/>
            <person name="Yang S.H."/>
            <person name="Shin Y.K."/>
            <person name="Lee J.S."/>
        </authorList>
    </citation>
    <scope>NUCLEOTIDE SEQUENCE [LARGE SCALE GENOMIC DNA]</scope>
    <source>
        <strain evidence="5 6">KCTC 39748</strain>
    </source>
</reference>
<evidence type="ECO:0000256" key="2">
    <source>
        <dbReference type="SAM" id="Coils"/>
    </source>
</evidence>
<dbReference type="OrthoDB" id="2143260at2"/>
<dbReference type="EMBL" id="AP019307">
    <property type="protein sequence ID" value="BBH17435.1"/>
    <property type="molecule type" value="Genomic_DNA"/>
</dbReference>
<comment type="similarity">
    <text evidence="1">Belongs to the UPF0337 (CsbD) family.</text>
</comment>
<feature type="coiled-coil region" evidence="2">
    <location>
        <begin position="32"/>
        <end position="59"/>
    </location>
</feature>
<dbReference type="RefSeq" id="WP_125568585.1">
    <property type="nucleotide sequence ID" value="NZ_AP019307.1"/>
</dbReference>
<evidence type="ECO:0000256" key="3">
    <source>
        <dbReference type="SAM" id="MobiDB-lite"/>
    </source>
</evidence>
<dbReference type="SUPFAM" id="SSF69047">
    <property type="entry name" value="Hypothetical protein YjbJ"/>
    <property type="match status" value="1"/>
</dbReference>
<organism evidence="5 6">
    <name type="scientific">Nocardioides baekrokdamisoli</name>
    <dbReference type="NCBI Taxonomy" id="1804624"/>
    <lineage>
        <taxon>Bacteria</taxon>
        <taxon>Bacillati</taxon>
        <taxon>Actinomycetota</taxon>
        <taxon>Actinomycetes</taxon>
        <taxon>Propionibacteriales</taxon>
        <taxon>Nocardioidaceae</taxon>
        <taxon>Nocardioides</taxon>
    </lineage>
</organism>
<evidence type="ECO:0000256" key="1">
    <source>
        <dbReference type="ARBA" id="ARBA00009129"/>
    </source>
</evidence>
<sequence>MNDQSKNSTQRIAGRAKEAAGVVVDDDDLKAAGRADQRKADLKDRISRLKDRLQARADEVR</sequence>
<keyword evidence="2" id="KW-0175">Coiled coil</keyword>
<proteinExistence type="inferred from homology"/>
<dbReference type="InterPro" id="IPR008462">
    <property type="entry name" value="CsbD"/>
</dbReference>
<accession>A0A3G9IN31</accession>
<dbReference type="KEGG" id="nbe:Back2_17220"/>
<evidence type="ECO:0000313" key="6">
    <source>
        <dbReference type="Proteomes" id="UP000271573"/>
    </source>
</evidence>
<dbReference type="InterPro" id="IPR036629">
    <property type="entry name" value="YjbJ_sf"/>
</dbReference>
<evidence type="ECO:0000313" key="5">
    <source>
        <dbReference type="EMBL" id="BBH17435.1"/>
    </source>
</evidence>
<dbReference type="AlphaFoldDB" id="A0A3G9IN31"/>
<gene>
    <name evidence="5" type="ORF">Back2_17220</name>
</gene>
<evidence type="ECO:0000259" key="4">
    <source>
        <dbReference type="Pfam" id="PF05532"/>
    </source>
</evidence>
<name>A0A3G9IN31_9ACTN</name>
<dbReference type="Proteomes" id="UP000271573">
    <property type="component" value="Chromosome"/>
</dbReference>
<feature type="region of interest" description="Disordered" evidence="3">
    <location>
        <begin position="1"/>
        <end position="20"/>
    </location>
</feature>